<dbReference type="AlphaFoldDB" id="A0AAV3T0E9"/>
<keyword evidence="2" id="KW-1185">Reference proteome</keyword>
<organism evidence="1 2">
    <name type="scientific">Salarchaeum japonicum</name>
    <dbReference type="NCBI Taxonomy" id="555573"/>
    <lineage>
        <taxon>Archaea</taxon>
        <taxon>Methanobacteriati</taxon>
        <taxon>Methanobacteriota</taxon>
        <taxon>Stenosarchaea group</taxon>
        <taxon>Halobacteria</taxon>
        <taxon>Halobacteriales</taxon>
        <taxon>Halobacteriaceae</taxon>
    </lineage>
</organism>
<name>A0AAV3T0E9_9EURY</name>
<reference evidence="1 2" key="1">
    <citation type="journal article" date="2019" name="Int. J. Syst. Evol. Microbiol.">
        <title>The Global Catalogue of Microorganisms (GCM) 10K type strain sequencing project: providing services to taxonomists for standard genome sequencing and annotation.</title>
        <authorList>
            <consortium name="The Broad Institute Genomics Platform"/>
            <consortium name="The Broad Institute Genome Sequencing Center for Infectious Disease"/>
            <person name="Wu L."/>
            <person name="Ma J."/>
        </authorList>
    </citation>
    <scope>NUCLEOTIDE SEQUENCE [LARGE SCALE GENOMIC DNA]</scope>
    <source>
        <strain evidence="1 2">JCM 16327</strain>
    </source>
</reference>
<dbReference type="Proteomes" id="UP001500194">
    <property type="component" value="Unassembled WGS sequence"/>
</dbReference>
<proteinExistence type="predicted"/>
<protein>
    <submittedName>
        <fullName evidence="1">Uncharacterized protein</fullName>
    </submittedName>
</protein>
<gene>
    <name evidence="1" type="ORF">GCM10009019_11280</name>
</gene>
<dbReference type="EMBL" id="BAAADU010000002">
    <property type="protein sequence ID" value="GAA0650216.1"/>
    <property type="molecule type" value="Genomic_DNA"/>
</dbReference>
<comment type="caution">
    <text evidence="1">The sequence shown here is derived from an EMBL/GenBank/DDBJ whole genome shotgun (WGS) entry which is preliminary data.</text>
</comment>
<evidence type="ECO:0000313" key="1">
    <source>
        <dbReference type="EMBL" id="GAA0650216.1"/>
    </source>
</evidence>
<sequence>MSEPMLIRNTWVVRRKSLPCGRTVSQAGGDTWGVSFRARLAQTLVGVFGAYGYSGLLGAEEVVGERLQ</sequence>
<accession>A0AAV3T0E9</accession>
<evidence type="ECO:0000313" key="2">
    <source>
        <dbReference type="Proteomes" id="UP001500194"/>
    </source>
</evidence>